<dbReference type="OrthoDB" id="2971289at2"/>
<sequence>MGRAILILLCSVIFTLTPMNKHLYLSGHSEDWTVFFLQYKLLIQDGKYELASKALNNRRTELENYLESLSPQKEEIGKELLQSVVTSEQGANSADADRLFIFIETVNPTNYLENINNLVFNYKKNLDADSYLTDEELQNEWEKVVPSLLTYYSYEQLIPIGEQLSQLSDGDSYQIRETMAVELDQLPEALPALSGEALLWTVLLIGGTILITLAYVAARKYQAIAIVKGPIKRENS</sequence>
<keyword evidence="1" id="KW-1133">Transmembrane helix</keyword>
<protein>
    <submittedName>
        <fullName evidence="2">Sporulation protein YpjB (SpoYpjB)</fullName>
    </submittedName>
</protein>
<keyword evidence="3" id="KW-1185">Reference proteome</keyword>
<proteinExistence type="predicted"/>
<organism evidence="2 3">
    <name type="scientific">Halobacillus alkaliphilus</name>
    <dbReference type="NCBI Taxonomy" id="396056"/>
    <lineage>
        <taxon>Bacteria</taxon>
        <taxon>Bacillati</taxon>
        <taxon>Bacillota</taxon>
        <taxon>Bacilli</taxon>
        <taxon>Bacillales</taxon>
        <taxon>Bacillaceae</taxon>
        <taxon>Halobacillus</taxon>
    </lineage>
</organism>
<gene>
    <name evidence="2" type="ORF">SAMN05216353_103117</name>
</gene>
<keyword evidence="1" id="KW-0472">Membrane</keyword>
<evidence type="ECO:0000256" key="1">
    <source>
        <dbReference type="SAM" id="Phobius"/>
    </source>
</evidence>
<accession>A0A1I2K5H0</accession>
<dbReference type="Proteomes" id="UP000198897">
    <property type="component" value="Unassembled WGS sequence"/>
</dbReference>
<feature type="transmembrane region" description="Helical" evidence="1">
    <location>
        <begin position="197"/>
        <end position="218"/>
    </location>
</feature>
<name>A0A1I2K5H0_9BACI</name>
<evidence type="ECO:0000313" key="2">
    <source>
        <dbReference type="EMBL" id="SFF61683.1"/>
    </source>
</evidence>
<dbReference type="RefSeq" id="WP_089750064.1">
    <property type="nucleotide sequence ID" value="NZ_FOOG01000003.1"/>
</dbReference>
<evidence type="ECO:0000313" key="3">
    <source>
        <dbReference type="Proteomes" id="UP000198897"/>
    </source>
</evidence>
<dbReference type="EMBL" id="FOOG01000003">
    <property type="protein sequence ID" value="SFF61683.1"/>
    <property type="molecule type" value="Genomic_DNA"/>
</dbReference>
<reference evidence="3" key="1">
    <citation type="submission" date="2016-10" db="EMBL/GenBank/DDBJ databases">
        <authorList>
            <person name="Varghese N."/>
            <person name="Submissions S."/>
        </authorList>
    </citation>
    <scope>NUCLEOTIDE SEQUENCE [LARGE SCALE GENOMIC DNA]</scope>
    <source>
        <strain evidence="3">FP5</strain>
    </source>
</reference>
<keyword evidence="1" id="KW-0812">Transmembrane</keyword>
<dbReference type="AlphaFoldDB" id="A0A1I2K5H0"/>